<organism evidence="2 3">
    <name type="scientific">Kluyvera intermedia</name>
    <name type="common">Enterobacter intermedius</name>
    <dbReference type="NCBI Taxonomy" id="61648"/>
    <lineage>
        <taxon>Bacteria</taxon>
        <taxon>Pseudomonadati</taxon>
        <taxon>Pseudomonadota</taxon>
        <taxon>Gammaproteobacteria</taxon>
        <taxon>Enterobacterales</taxon>
        <taxon>Enterobacteriaceae</taxon>
        <taxon>Kluyvera</taxon>
    </lineage>
</organism>
<dbReference type="EMBL" id="DACSUM010000055">
    <property type="protein sequence ID" value="HAT3584369.1"/>
    <property type="molecule type" value="Genomic_DNA"/>
</dbReference>
<accession>A0A9P3TBS1</accession>
<dbReference type="Pfam" id="PF25612">
    <property type="entry name" value="DUF7940"/>
    <property type="match status" value="1"/>
</dbReference>
<evidence type="ECO:0000313" key="2">
    <source>
        <dbReference type="EMBL" id="HAT3584369.1"/>
    </source>
</evidence>
<reference evidence="2" key="1">
    <citation type="journal article" date="2018" name="Genome Biol.">
        <title>SKESA: strategic k-mer extension for scrupulous assemblies.</title>
        <authorList>
            <person name="Souvorov A."/>
            <person name="Agarwala R."/>
            <person name="Lipman D.J."/>
        </authorList>
    </citation>
    <scope>NUCLEOTIDE SEQUENCE</scope>
    <source>
        <strain evidence="2">CAVp300</strain>
    </source>
</reference>
<dbReference type="AlphaFoldDB" id="A0A9P3TBS1"/>
<evidence type="ECO:0008006" key="4">
    <source>
        <dbReference type="Google" id="ProtNLM"/>
    </source>
</evidence>
<keyword evidence="1" id="KW-0812">Transmembrane</keyword>
<comment type="caution">
    <text evidence="2">The sequence shown here is derived from an EMBL/GenBank/DDBJ whole genome shotgun (WGS) entry which is preliminary data.</text>
</comment>
<reference evidence="2" key="2">
    <citation type="submission" date="2020-10" db="EMBL/GenBank/DDBJ databases">
        <authorList>
            <consortium name="NCBI Pathogen Detection Project"/>
        </authorList>
    </citation>
    <scope>NUCLEOTIDE SEQUENCE</scope>
    <source>
        <strain evidence="2">CAVp300</strain>
    </source>
</reference>
<sequence>MKFIDNLPQLWKMWSVRILAVLALVASVWEQIPDSVKALIPAQYLGYIVAGVSVCGIIARAIKQFDTASGTDTSADQQK</sequence>
<keyword evidence="1" id="KW-0472">Membrane</keyword>
<keyword evidence="1" id="KW-1133">Transmembrane helix</keyword>
<name>A0A9P3TBS1_KLUIN</name>
<proteinExistence type="predicted"/>
<evidence type="ECO:0000256" key="1">
    <source>
        <dbReference type="SAM" id="Phobius"/>
    </source>
</evidence>
<feature type="transmembrane region" description="Helical" evidence="1">
    <location>
        <begin position="12"/>
        <end position="32"/>
    </location>
</feature>
<evidence type="ECO:0000313" key="3">
    <source>
        <dbReference type="Proteomes" id="UP000867740"/>
    </source>
</evidence>
<gene>
    <name evidence="2" type="ORF">I8531_004748</name>
</gene>
<protein>
    <recommendedName>
        <fullName evidence="4">Holin</fullName>
    </recommendedName>
</protein>
<dbReference type="Proteomes" id="UP000867740">
    <property type="component" value="Unassembled WGS sequence"/>
</dbReference>
<dbReference type="RefSeq" id="WP_047371486.1">
    <property type="nucleotide sequence ID" value="NZ_CABMNU010000005.1"/>
</dbReference>
<feature type="transmembrane region" description="Helical" evidence="1">
    <location>
        <begin position="44"/>
        <end position="62"/>
    </location>
</feature>
<dbReference type="InterPro" id="IPR057700">
    <property type="entry name" value="DUF7940"/>
</dbReference>